<dbReference type="AlphaFoldDB" id="A0A6A7AYF6"/>
<feature type="compositionally biased region" description="Basic and acidic residues" evidence="1">
    <location>
        <begin position="738"/>
        <end position="752"/>
    </location>
</feature>
<name>A0A6A7AYF6_9PLEO</name>
<feature type="region of interest" description="Disordered" evidence="1">
    <location>
        <begin position="172"/>
        <end position="198"/>
    </location>
</feature>
<reference evidence="2" key="1">
    <citation type="submission" date="2020-01" db="EMBL/GenBank/DDBJ databases">
        <authorList>
            <consortium name="DOE Joint Genome Institute"/>
            <person name="Haridas S."/>
            <person name="Albert R."/>
            <person name="Binder M."/>
            <person name="Bloem J."/>
            <person name="Labutti K."/>
            <person name="Salamov A."/>
            <person name="Andreopoulos B."/>
            <person name="Baker S.E."/>
            <person name="Barry K."/>
            <person name="Bills G."/>
            <person name="Bluhm B.H."/>
            <person name="Cannon C."/>
            <person name="Castanera R."/>
            <person name="Culley D.E."/>
            <person name="Daum C."/>
            <person name="Ezra D."/>
            <person name="Gonzalez J.B."/>
            <person name="Henrissat B."/>
            <person name="Kuo A."/>
            <person name="Liang C."/>
            <person name="Lipzen A."/>
            <person name="Lutzoni F."/>
            <person name="Magnuson J."/>
            <person name="Mondo S."/>
            <person name="Nolan M."/>
            <person name="Ohm R."/>
            <person name="Pangilinan J."/>
            <person name="Park H.-J."/>
            <person name="Ramirez L."/>
            <person name="Alfaro M."/>
            <person name="Sun H."/>
            <person name="Tritt A."/>
            <person name="Yoshinaga Y."/>
            <person name="Zwiers L.-H."/>
            <person name="Turgeon B.G."/>
            <person name="Goodwin S.B."/>
            <person name="Spatafora J.W."/>
            <person name="Crous P.W."/>
            <person name="Grigoriev I.V."/>
        </authorList>
    </citation>
    <scope>NUCLEOTIDE SEQUENCE</scope>
    <source>
        <strain evidence="2">IPT5</strain>
    </source>
</reference>
<feature type="compositionally biased region" description="Low complexity" evidence="1">
    <location>
        <begin position="82"/>
        <end position="110"/>
    </location>
</feature>
<feature type="compositionally biased region" description="Polar residues" evidence="1">
    <location>
        <begin position="766"/>
        <end position="776"/>
    </location>
</feature>
<dbReference type="Proteomes" id="UP000799423">
    <property type="component" value="Unassembled WGS sequence"/>
</dbReference>
<feature type="compositionally biased region" description="Low complexity" evidence="1">
    <location>
        <begin position="339"/>
        <end position="350"/>
    </location>
</feature>
<dbReference type="EMBL" id="MU006326">
    <property type="protein sequence ID" value="KAF2847417.1"/>
    <property type="molecule type" value="Genomic_DNA"/>
</dbReference>
<feature type="compositionally biased region" description="Polar residues" evidence="1">
    <location>
        <begin position="447"/>
        <end position="461"/>
    </location>
</feature>
<evidence type="ECO:0000256" key="1">
    <source>
        <dbReference type="SAM" id="MobiDB-lite"/>
    </source>
</evidence>
<feature type="compositionally biased region" description="Polar residues" evidence="1">
    <location>
        <begin position="306"/>
        <end position="316"/>
    </location>
</feature>
<feature type="region of interest" description="Disordered" evidence="1">
    <location>
        <begin position="563"/>
        <end position="987"/>
    </location>
</feature>
<feature type="region of interest" description="Disordered" evidence="1">
    <location>
        <begin position="256"/>
        <end position="485"/>
    </location>
</feature>
<organism evidence="2 3">
    <name type="scientific">Plenodomus tracheiphilus IPT5</name>
    <dbReference type="NCBI Taxonomy" id="1408161"/>
    <lineage>
        <taxon>Eukaryota</taxon>
        <taxon>Fungi</taxon>
        <taxon>Dikarya</taxon>
        <taxon>Ascomycota</taxon>
        <taxon>Pezizomycotina</taxon>
        <taxon>Dothideomycetes</taxon>
        <taxon>Pleosporomycetidae</taxon>
        <taxon>Pleosporales</taxon>
        <taxon>Pleosporineae</taxon>
        <taxon>Leptosphaeriaceae</taxon>
        <taxon>Plenodomus</taxon>
    </lineage>
</organism>
<feature type="region of interest" description="Disordered" evidence="1">
    <location>
        <begin position="1055"/>
        <end position="1100"/>
    </location>
</feature>
<feature type="region of interest" description="Disordered" evidence="1">
    <location>
        <begin position="499"/>
        <end position="542"/>
    </location>
</feature>
<keyword evidence="3" id="KW-1185">Reference proteome</keyword>
<dbReference type="OrthoDB" id="5407458at2759"/>
<feature type="compositionally biased region" description="Acidic residues" evidence="1">
    <location>
        <begin position="877"/>
        <end position="889"/>
    </location>
</feature>
<feature type="compositionally biased region" description="Basic and acidic residues" evidence="1">
    <location>
        <begin position="279"/>
        <end position="288"/>
    </location>
</feature>
<feature type="compositionally biased region" description="Basic and acidic residues" evidence="1">
    <location>
        <begin position="1056"/>
        <end position="1093"/>
    </location>
</feature>
<feature type="compositionally biased region" description="Low complexity" evidence="1">
    <location>
        <begin position="673"/>
        <end position="685"/>
    </location>
</feature>
<feature type="compositionally biased region" description="Polar residues" evidence="1">
    <location>
        <begin position="977"/>
        <end position="987"/>
    </location>
</feature>
<feature type="compositionally biased region" description="Low complexity" evidence="1">
    <location>
        <begin position="959"/>
        <end position="976"/>
    </location>
</feature>
<evidence type="ECO:0000313" key="3">
    <source>
        <dbReference type="Proteomes" id="UP000799423"/>
    </source>
</evidence>
<feature type="compositionally biased region" description="Low complexity" evidence="1">
    <location>
        <begin position="319"/>
        <end position="328"/>
    </location>
</feature>
<feature type="region of interest" description="Disordered" evidence="1">
    <location>
        <begin position="63"/>
        <end position="121"/>
    </location>
</feature>
<feature type="compositionally biased region" description="Polar residues" evidence="1">
    <location>
        <begin position="264"/>
        <end position="275"/>
    </location>
</feature>
<proteinExistence type="predicted"/>
<feature type="compositionally biased region" description="Pro residues" evidence="1">
    <location>
        <begin position="686"/>
        <end position="699"/>
    </location>
</feature>
<feature type="compositionally biased region" description="Acidic residues" evidence="1">
    <location>
        <begin position="662"/>
        <end position="672"/>
    </location>
</feature>
<sequence>MAGRRADVKSGASRHAPECIPVHAVVCIPVHPSGTSVPRVPTSGEVCGRSRGLFVGPTGLEASRASQVKGKSSQGQVKSRASQVKGKSSQGQVKSRQVQSSQVRSRQGKGPVSPGSTQGNIRVGVAGMSDTGVAQRWVQYSVLCTALDWTWVRQWGVCLLRRKGGRMGSNLATSPTPVCLGRPSTQRMKERPQQRGLVQPRDRPMFRNCACARRQQTPAVTVSVSAALVAAAAAMATDSQDYQAYVEEYHSDGSDGVPFKGRKSPSSPAVANVSTKRSHPSDLDKEKPPAAAQQQRAPASVDQRSDSGYSSITHATVGSADSAPSASAHHQRSPPVAPVAPVAPATTAPVPSQPAPAPAPKPRRPTVSQQRVDSSRPETLARRDSHSSRPSAQRRPTVSSQEKRDRRHSRPVVDAVCTDPTCTGCGPTAPSQPQRRRPDLQQPSQSAHNVSRLTAASTSDQRSMRSDPSTYYSSPPSPTFTRQHAQYTQGAAVIQPAMTRPRAGSRARPMSYSGETGSQYHVPGMPVAYPSPPQERERGPPLSNSAAFHRGVSQYHMPSPMPPYTGQSAHTPAYYTPPFPHNQTSPPYEPQHRPGLPQRRPSVYGTHGTRNGGPAPLVMQAPREPSRPSARYGAPQPQSATQPTFPAPLQIGAEPYDSYGSSEEDSSSEEEPYQAPARAPRLPRVPQAPPAVPAPPALMAPPKIKRSKSKAQRPAMIHAHTTQGPHVDRKSRRQSIIQDHRSGRELHPRDVEALPSRARSRPAPAHTQSDYVTSRGQVIVNKADRRRSGQVYEMDDYEQYAKSRARQDAQKALEAKEARAAERAAEARAVAEAKAFHLEKAQAKAAHEERYQAERLAERKQQNRKSRGYHPPGAFDSESEDDEDDESEEDHTPAPVALRRSRRPTDVEQPKGKATVITKSKRKTDAAEDYISAQRGSRDSYADQTYQVARRKSRANLYSEDSGSSHSKGSDKQSQSNRTAVTSNGSNEIRLRVDASAPLSLAFNGDMEGRNLQIVPTGDGMADIIIGGRNGESIYRGSERGSIMASTPKAIMANQARRDAEDIMTERSGRSGRSRRDSRVVRDMRDDRDVEHHPLRRYRS</sequence>
<dbReference type="PANTHER" id="PTHR38166">
    <property type="entry name" value="C2H2-TYPE DOMAIN-CONTAINING PROTEIN-RELATED"/>
    <property type="match status" value="1"/>
</dbReference>
<dbReference type="PANTHER" id="PTHR38166:SF1">
    <property type="entry name" value="C2H2-TYPE DOMAIN-CONTAINING PROTEIN"/>
    <property type="match status" value="1"/>
</dbReference>
<feature type="compositionally biased region" description="Basic and acidic residues" evidence="1">
    <location>
        <begin position="373"/>
        <end position="387"/>
    </location>
</feature>
<feature type="compositionally biased region" description="Polar residues" evidence="1">
    <location>
        <begin position="64"/>
        <end position="81"/>
    </location>
</feature>
<accession>A0A6A7AYF6</accession>
<feature type="compositionally biased region" description="Polar residues" evidence="1">
    <location>
        <begin position="388"/>
        <end position="400"/>
    </location>
</feature>
<protein>
    <submittedName>
        <fullName evidence="2">Uncharacterized protein</fullName>
    </submittedName>
</protein>
<feature type="compositionally biased region" description="Low complexity" evidence="1">
    <location>
        <begin position="289"/>
        <end position="299"/>
    </location>
</feature>
<gene>
    <name evidence="2" type="ORF">T440DRAFT_481835</name>
</gene>
<evidence type="ECO:0000313" key="2">
    <source>
        <dbReference type="EMBL" id="KAF2847417.1"/>
    </source>
</evidence>
<feature type="compositionally biased region" description="Basic and acidic residues" evidence="1">
    <location>
        <begin position="799"/>
        <end position="861"/>
    </location>
</feature>
<feature type="compositionally biased region" description="Low complexity" evidence="1">
    <location>
        <begin position="417"/>
        <end position="433"/>
    </location>
</feature>
<feature type="compositionally biased region" description="Pro residues" evidence="1">
    <location>
        <begin position="351"/>
        <end position="360"/>
    </location>
</feature>